<dbReference type="Pfam" id="PF05653">
    <property type="entry name" value="Mg_trans_NIPA"/>
    <property type="match status" value="2"/>
</dbReference>
<keyword evidence="4 7" id="KW-0472">Membrane</keyword>
<evidence type="ECO:0000313" key="9">
    <source>
        <dbReference type="EMBL" id="GMI35425.1"/>
    </source>
</evidence>
<dbReference type="SUPFAM" id="SSF103481">
    <property type="entry name" value="Multidrug resistance efflux transporter EmrE"/>
    <property type="match status" value="1"/>
</dbReference>
<accession>A0ABQ6MYL5</accession>
<keyword evidence="3 7" id="KW-1133">Transmembrane helix</keyword>
<sequence length="601" mass="65567">MRPSPLLPLLPLLAHGGPWTPTHLERRLATCPNSCDLIPEDSVEFCQAEIKYTVCRTKSSWQAVDLQFPTSLADLGVDVEALLAAASDAQDPSHECASKLVDLQCKVLYPACEIGVETRSLCKSACEQVVSACKGDQRFELDEGMCANDAQFSSDQTCIFLSYEGANKILWIAGFSIGLIFSFLAALGLNLQKMSMNREALKPEELRRPHMKQPIWVVGMTLITSGSLLDFVAFGMAPQTLLAPLGALSLVWNMMIAPLFNNEKLTRENLVATGIIVLGTLLTVVFAAHSTPTYTLDDLMALYHEPVMMIYLVCVFAFVLSLVRHLRKYHRDVKLPCGLGFVEEKVDAFFGTDREPENMVAGGSWEGDFEDVEGARGEDGMPSTPSKDRRWRQSKLSPTSHANNVRKQEENEMFRIVCYGGVAGAFGGQSVLLAKSTAELVKNIITSTEAGAFSHVSPYLIIFSMFFCLYTQITVLNAGLSRFNALLMVPVYQSFWNLFSVLGGIIYFQEYKDLNPTQTGFFILGIAITYSGVLYLLRQRSQSGDSAAGAYQRIGGPSPQNDSGGESGSEEEGEWGGGGTKRGSPPGIELGGLGGQEAGEQ</sequence>
<dbReference type="InterPro" id="IPR036790">
    <property type="entry name" value="Frizzled_dom_sf"/>
</dbReference>
<gene>
    <name evidence="9" type="ORF">TeGR_g14375</name>
</gene>
<comment type="caution">
    <text evidence="9">The sequence shown here is derived from an EMBL/GenBank/DDBJ whole genome shotgun (WGS) entry which is preliminary data.</text>
</comment>
<evidence type="ECO:0000256" key="6">
    <source>
        <dbReference type="SAM" id="MobiDB-lite"/>
    </source>
</evidence>
<evidence type="ECO:0000256" key="7">
    <source>
        <dbReference type="SAM" id="Phobius"/>
    </source>
</evidence>
<evidence type="ECO:0000259" key="8">
    <source>
        <dbReference type="PROSITE" id="PS50038"/>
    </source>
</evidence>
<dbReference type="Proteomes" id="UP001165060">
    <property type="component" value="Unassembled WGS sequence"/>
</dbReference>
<evidence type="ECO:0000256" key="1">
    <source>
        <dbReference type="ARBA" id="ARBA00004141"/>
    </source>
</evidence>
<feature type="domain" description="FZ" evidence="8">
    <location>
        <begin position="35"/>
        <end position="133"/>
    </location>
</feature>
<reference evidence="9 10" key="1">
    <citation type="journal article" date="2023" name="Commun. Biol.">
        <title>Genome analysis of Parmales, the sister group of diatoms, reveals the evolutionary specialization of diatoms from phago-mixotrophs to photoautotrophs.</title>
        <authorList>
            <person name="Ban H."/>
            <person name="Sato S."/>
            <person name="Yoshikawa S."/>
            <person name="Yamada K."/>
            <person name="Nakamura Y."/>
            <person name="Ichinomiya M."/>
            <person name="Sato N."/>
            <person name="Blanc-Mathieu R."/>
            <person name="Endo H."/>
            <person name="Kuwata A."/>
            <person name="Ogata H."/>
        </authorList>
    </citation>
    <scope>NUCLEOTIDE SEQUENCE [LARGE SCALE GENOMIC DNA]</scope>
</reference>
<evidence type="ECO:0000256" key="4">
    <source>
        <dbReference type="ARBA" id="ARBA00023136"/>
    </source>
</evidence>
<feature type="region of interest" description="Disordered" evidence="6">
    <location>
        <begin position="372"/>
        <end position="403"/>
    </location>
</feature>
<feature type="compositionally biased region" description="Polar residues" evidence="6">
    <location>
        <begin position="394"/>
        <end position="403"/>
    </location>
</feature>
<dbReference type="PANTHER" id="PTHR12570:SF9">
    <property type="entry name" value="MAGNESIUM TRANSPORTER NIPA8-RELATED"/>
    <property type="match status" value="1"/>
</dbReference>
<feature type="transmembrane region" description="Helical" evidence="7">
    <location>
        <begin position="485"/>
        <end position="508"/>
    </location>
</feature>
<feature type="region of interest" description="Disordered" evidence="6">
    <location>
        <begin position="547"/>
        <end position="601"/>
    </location>
</feature>
<feature type="transmembrane region" description="Helical" evidence="7">
    <location>
        <begin position="241"/>
        <end position="260"/>
    </location>
</feature>
<dbReference type="PANTHER" id="PTHR12570">
    <property type="match status" value="1"/>
</dbReference>
<comment type="subcellular location">
    <subcellularLocation>
        <location evidence="1">Membrane</location>
        <topology evidence="1">Multi-pass membrane protein</topology>
    </subcellularLocation>
</comment>
<dbReference type="PROSITE" id="PS50038">
    <property type="entry name" value="FZ"/>
    <property type="match status" value="1"/>
</dbReference>
<dbReference type="EMBL" id="BRYB01001876">
    <property type="protein sequence ID" value="GMI35425.1"/>
    <property type="molecule type" value="Genomic_DNA"/>
</dbReference>
<keyword evidence="2 7" id="KW-0812">Transmembrane</keyword>
<dbReference type="InterPro" id="IPR020067">
    <property type="entry name" value="Frizzled_dom"/>
</dbReference>
<dbReference type="InterPro" id="IPR037185">
    <property type="entry name" value="EmrE-like"/>
</dbReference>
<evidence type="ECO:0000313" key="10">
    <source>
        <dbReference type="Proteomes" id="UP001165060"/>
    </source>
</evidence>
<evidence type="ECO:0000256" key="5">
    <source>
        <dbReference type="ARBA" id="ARBA00023157"/>
    </source>
</evidence>
<feature type="transmembrane region" description="Helical" evidence="7">
    <location>
        <begin position="416"/>
        <end position="436"/>
    </location>
</feature>
<keyword evidence="10" id="KW-1185">Reference proteome</keyword>
<organism evidence="9 10">
    <name type="scientific">Tetraparma gracilis</name>
    <dbReference type="NCBI Taxonomy" id="2962635"/>
    <lineage>
        <taxon>Eukaryota</taxon>
        <taxon>Sar</taxon>
        <taxon>Stramenopiles</taxon>
        <taxon>Ochrophyta</taxon>
        <taxon>Bolidophyceae</taxon>
        <taxon>Parmales</taxon>
        <taxon>Triparmaceae</taxon>
        <taxon>Tetraparma</taxon>
    </lineage>
</organism>
<name>A0ABQ6MYL5_9STRA</name>
<feature type="transmembrane region" description="Helical" evidence="7">
    <location>
        <begin position="269"/>
        <end position="288"/>
    </location>
</feature>
<feature type="transmembrane region" description="Helical" evidence="7">
    <location>
        <begin position="456"/>
        <end position="478"/>
    </location>
</feature>
<protein>
    <recommendedName>
        <fullName evidence="8">FZ domain-containing protein</fullName>
    </recommendedName>
</protein>
<keyword evidence="5" id="KW-1015">Disulfide bond</keyword>
<dbReference type="SUPFAM" id="SSF63501">
    <property type="entry name" value="Frizzled cysteine-rich domain"/>
    <property type="match status" value="1"/>
</dbReference>
<proteinExistence type="predicted"/>
<evidence type="ECO:0000256" key="3">
    <source>
        <dbReference type="ARBA" id="ARBA00022989"/>
    </source>
</evidence>
<feature type="transmembrane region" description="Helical" evidence="7">
    <location>
        <begin position="520"/>
        <end position="537"/>
    </location>
</feature>
<dbReference type="Gene3D" id="1.10.2000.10">
    <property type="entry name" value="Frizzled cysteine-rich domain"/>
    <property type="match status" value="1"/>
</dbReference>
<feature type="transmembrane region" description="Helical" evidence="7">
    <location>
        <begin position="308"/>
        <end position="326"/>
    </location>
</feature>
<feature type="transmembrane region" description="Helical" evidence="7">
    <location>
        <begin position="215"/>
        <end position="235"/>
    </location>
</feature>
<feature type="compositionally biased region" description="Gly residues" evidence="6">
    <location>
        <begin position="589"/>
        <end position="601"/>
    </location>
</feature>
<dbReference type="InterPro" id="IPR008521">
    <property type="entry name" value="Mg_trans_NIPA"/>
</dbReference>
<evidence type="ECO:0000256" key="2">
    <source>
        <dbReference type="ARBA" id="ARBA00022692"/>
    </source>
</evidence>
<feature type="transmembrane region" description="Helical" evidence="7">
    <location>
        <begin position="169"/>
        <end position="189"/>
    </location>
</feature>